<evidence type="ECO:0000259" key="2">
    <source>
        <dbReference type="Pfam" id="PF20237"/>
    </source>
</evidence>
<dbReference type="Pfam" id="PF20237">
    <property type="entry name" value="DUF6594"/>
    <property type="match status" value="1"/>
</dbReference>
<feature type="transmembrane region" description="Helical" evidence="1">
    <location>
        <begin position="279"/>
        <end position="296"/>
    </location>
</feature>
<reference evidence="3 4" key="1">
    <citation type="journal article" date="2023" name="Res Sq">
        <title>Genomic and morphological characterization of Knufia obscura isolated from the Mars 2020 spacecraft assembly facility.</title>
        <authorList>
            <person name="Chander A.M."/>
            <person name="Teixeira M.M."/>
            <person name="Singh N.K."/>
            <person name="Williams M.P."/>
            <person name="Parker C.W."/>
            <person name="Leo P."/>
            <person name="Stajich J.E."/>
            <person name="Torok T."/>
            <person name="Tighe S."/>
            <person name="Mason C.E."/>
            <person name="Venkateswaran K."/>
        </authorList>
    </citation>
    <scope>NUCLEOTIDE SEQUENCE [LARGE SCALE GENOMIC DNA]</scope>
    <source>
        <strain evidence="3 4">CCFEE 5817</strain>
    </source>
</reference>
<proteinExistence type="predicted"/>
<protein>
    <recommendedName>
        <fullName evidence="2">DUF6594 domain-containing protein</fullName>
    </recommendedName>
</protein>
<organism evidence="3 4">
    <name type="scientific">Knufia obscura</name>
    <dbReference type="NCBI Taxonomy" id="1635080"/>
    <lineage>
        <taxon>Eukaryota</taxon>
        <taxon>Fungi</taxon>
        <taxon>Dikarya</taxon>
        <taxon>Ascomycota</taxon>
        <taxon>Pezizomycotina</taxon>
        <taxon>Eurotiomycetes</taxon>
        <taxon>Chaetothyriomycetidae</taxon>
        <taxon>Chaetothyriales</taxon>
        <taxon>Trichomeriaceae</taxon>
        <taxon>Knufia</taxon>
    </lineage>
</organism>
<feature type="transmembrane region" description="Helical" evidence="1">
    <location>
        <begin position="253"/>
        <end position="273"/>
    </location>
</feature>
<evidence type="ECO:0000313" key="4">
    <source>
        <dbReference type="Proteomes" id="UP001334248"/>
    </source>
</evidence>
<keyword evidence="1" id="KW-1133">Transmembrane helix</keyword>
<dbReference type="PANTHER" id="PTHR34502">
    <property type="entry name" value="DUF6594 DOMAIN-CONTAINING PROTEIN-RELATED"/>
    <property type="match status" value="1"/>
</dbReference>
<dbReference type="InterPro" id="IPR046529">
    <property type="entry name" value="DUF6594"/>
</dbReference>
<dbReference type="EMBL" id="JAVHJV010000016">
    <property type="protein sequence ID" value="KAK5937566.1"/>
    <property type="molecule type" value="Genomic_DNA"/>
</dbReference>
<comment type="caution">
    <text evidence="3">The sequence shown here is derived from an EMBL/GenBank/DDBJ whole genome shotgun (WGS) entry which is preliminary data.</text>
</comment>
<dbReference type="Proteomes" id="UP001334248">
    <property type="component" value="Unassembled WGS sequence"/>
</dbReference>
<evidence type="ECO:0000256" key="1">
    <source>
        <dbReference type="SAM" id="Phobius"/>
    </source>
</evidence>
<keyword evidence="1" id="KW-0812">Transmembrane</keyword>
<name>A0ABR0RAH5_9EURO</name>
<dbReference type="RefSeq" id="XP_064725656.1">
    <property type="nucleotide sequence ID" value="XM_064878577.1"/>
</dbReference>
<gene>
    <name evidence="3" type="ORF">PMZ80_010186</name>
</gene>
<evidence type="ECO:0000313" key="3">
    <source>
        <dbReference type="EMBL" id="KAK5937566.1"/>
    </source>
</evidence>
<feature type="transmembrane region" description="Helical" evidence="1">
    <location>
        <begin position="223"/>
        <end position="246"/>
    </location>
</feature>
<dbReference type="PANTHER" id="PTHR34502:SF4">
    <property type="entry name" value="DUF6594 DOMAIN-CONTAINING PROTEIN"/>
    <property type="match status" value="1"/>
</dbReference>
<keyword evidence="1" id="KW-0472">Membrane</keyword>
<keyword evidence="4" id="KW-1185">Reference proteome</keyword>
<sequence>MAAPASTPGGAPSLPLLTEEDIQRKPWRYIGYKGFSEWMASDDDFFVVRRLDSLTARVILLLQWGLTKLEIKLEALDFDRSRLVVKNLHNGSLELDDDDRQQLVHHIHIKLKEYHDFPNGCSELKSKPDATSEATRNVQNWLGSHAGAIDTREAAFIDHRGDLFSIHATFRTPLRRTLEKFGAFETSKWFRKPPNSRMEANSLPGYYDPRTTIYHSNKRTEGFVNVLICVAGFTLLVVPLWILFHVSSRQNQLIVITIFIAFFLAIVQSVSVARPFESLAATAAYSAVLMVFMQIGPRHAGTSS</sequence>
<feature type="domain" description="DUF6594" evidence="2">
    <location>
        <begin position="32"/>
        <end position="290"/>
    </location>
</feature>
<accession>A0ABR0RAH5</accession>
<dbReference type="GeneID" id="90003635"/>